<dbReference type="AlphaFoldDB" id="I7IZR9"/>
<evidence type="ECO:0000313" key="2">
    <source>
        <dbReference type="EMBL" id="CCI85282.1"/>
    </source>
</evidence>
<feature type="coiled-coil region" evidence="1">
    <location>
        <begin position="13"/>
        <end position="61"/>
    </location>
</feature>
<gene>
    <name evidence="2" type="ORF">BN53_04165</name>
</gene>
<name>I7IZR9_9LACO</name>
<sequence length="61" mass="6926">MNNNVNKLPYTLAANFGNMVAQLQLQIAKLETDNATLKQELSSKDDLIKELQHKITNLEKK</sequence>
<evidence type="ECO:0000313" key="3">
    <source>
        <dbReference type="Proteomes" id="UP000009311"/>
    </source>
</evidence>
<comment type="caution">
    <text evidence="2">The sequence shown here is derived from an EMBL/GenBank/DDBJ whole genome shotgun (WGS) entry which is preliminary data.</text>
</comment>
<dbReference type="EMBL" id="CAKD01000021">
    <property type="protein sequence ID" value="CCI85282.1"/>
    <property type="molecule type" value="Genomic_DNA"/>
</dbReference>
<keyword evidence="1" id="KW-0175">Coiled coil</keyword>
<evidence type="ECO:0000256" key="1">
    <source>
        <dbReference type="SAM" id="Coils"/>
    </source>
</evidence>
<reference evidence="2 3" key="1">
    <citation type="submission" date="2012-06" db="EMBL/GenBank/DDBJ databases">
        <title>Draft Genome Sequence of Lactobacillus pasteurii CRBIP 24.76T.</title>
        <authorList>
            <person name="Cousin S."/>
            <person name="Bouchier C."/>
            <person name="Loux V."/>
            <person name="Ma L."/>
            <person name="Creno S."/>
            <person name="Bizet C."/>
            <person name="Clermont D."/>
        </authorList>
    </citation>
    <scope>NUCLEOTIDE SEQUENCE [LARGE SCALE GENOMIC DNA]</scope>
    <source>
        <strain evidence="3">CRBIP 24.76T</strain>
    </source>
</reference>
<dbReference type="Proteomes" id="UP000009311">
    <property type="component" value="Unassembled WGS sequence"/>
</dbReference>
<dbReference type="SUPFAM" id="SSF144284">
    <property type="entry name" value="Sec2 N-terminal region"/>
    <property type="match status" value="1"/>
</dbReference>
<proteinExistence type="predicted"/>
<dbReference type="Gene3D" id="1.20.5.170">
    <property type="match status" value="1"/>
</dbReference>
<keyword evidence="3" id="KW-1185">Reference proteome</keyword>
<accession>I7IZR9</accession>
<dbReference type="RefSeq" id="WP_009559831.1">
    <property type="nucleotide sequence ID" value="NZ_AYZN01000017.1"/>
</dbReference>
<organism evidence="2 3">
    <name type="scientific">Lactobacillus pasteurii DSM 23907 = CRBIP 24.76</name>
    <dbReference type="NCBI Taxonomy" id="1423790"/>
    <lineage>
        <taxon>Bacteria</taxon>
        <taxon>Bacillati</taxon>
        <taxon>Bacillota</taxon>
        <taxon>Bacilli</taxon>
        <taxon>Lactobacillales</taxon>
        <taxon>Lactobacillaceae</taxon>
        <taxon>Lactobacillus</taxon>
    </lineage>
</organism>
<protein>
    <submittedName>
        <fullName evidence="2">Uncharacterized protein</fullName>
    </submittedName>
</protein>
<dbReference type="STRING" id="1423790.BN53_04165"/>